<accession>A0A8S5N6E7</accession>
<protein>
    <submittedName>
        <fullName evidence="1">Uncharacterized protein</fullName>
    </submittedName>
</protein>
<sequence length="40" mass="4322">MAFILILQLLKAIITFVLNVKAATKAIIAAIEILNALTKL</sequence>
<reference evidence="1" key="1">
    <citation type="journal article" date="2021" name="Proc. Natl. Acad. Sci. U.S.A.">
        <title>A Catalog of Tens of Thousands of Viruses from Human Metagenomes Reveals Hidden Associations with Chronic Diseases.</title>
        <authorList>
            <person name="Tisza M.J."/>
            <person name="Buck C.B."/>
        </authorList>
    </citation>
    <scope>NUCLEOTIDE SEQUENCE</scope>
    <source>
        <strain evidence="1">Ctsip2</strain>
    </source>
</reference>
<evidence type="ECO:0000313" key="1">
    <source>
        <dbReference type="EMBL" id="DAD89832.1"/>
    </source>
</evidence>
<organism evidence="1">
    <name type="scientific">Myoviridae sp. ctsip2</name>
    <dbReference type="NCBI Taxonomy" id="2826705"/>
    <lineage>
        <taxon>Viruses</taxon>
        <taxon>Duplodnaviria</taxon>
        <taxon>Heunggongvirae</taxon>
        <taxon>Uroviricota</taxon>
        <taxon>Caudoviricetes</taxon>
    </lineage>
</organism>
<proteinExistence type="predicted"/>
<name>A0A8S5N6E7_9CAUD</name>
<dbReference type="EMBL" id="BK015070">
    <property type="protein sequence ID" value="DAD89832.1"/>
    <property type="molecule type" value="Genomic_DNA"/>
</dbReference>